<reference evidence="13 14" key="1">
    <citation type="submission" date="2019-08" db="EMBL/GenBank/DDBJ databases">
        <authorList>
            <person name="Alioto T."/>
            <person name="Alioto T."/>
            <person name="Gomez Garrido J."/>
        </authorList>
    </citation>
    <scope>NUCLEOTIDE SEQUENCE [LARGE SCALE GENOMIC DNA]</scope>
</reference>
<dbReference type="InterPro" id="IPR040855">
    <property type="entry name" value="ORC_WH_C"/>
</dbReference>
<evidence type="ECO:0000256" key="1">
    <source>
        <dbReference type="ARBA" id="ARBA00004123"/>
    </source>
</evidence>
<organism evidence="13 14">
    <name type="scientific">Cinara cedri</name>
    <dbReference type="NCBI Taxonomy" id="506608"/>
    <lineage>
        <taxon>Eukaryota</taxon>
        <taxon>Metazoa</taxon>
        <taxon>Ecdysozoa</taxon>
        <taxon>Arthropoda</taxon>
        <taxon>Hexapoda</taxon>
        <taxon>Insecta</taxon>
        <taxon>Pterygota</taxon>
        <taxon>Neoptera</taxon>
        <taxon>Paraneoptera</taxon>
        <taxon>Hemiptera</taxon>
        <taxon>Sternorrhyncha</taxon>
        <taxon>Aphidomorpha</taxon>
        <taxon>Aphidoidea</taxon>
        <taxon>Aphididae</taxon>
        <taxon>Lachninae</taxon>
        <taxon>Cinara</taxon>
    </lineage>
</organism>
<dbReference type="PANTHER" id="PTHR12748">
    <property type="entry name" value="ORIGIN RECOGNITION COMPLEX SUBUNIT 3"/>
    <property type="match status" value="1"/>
</dbReference>
<keyword evidence="14" id="KW-1185">Reference proteome</keyword>
<evidence type="ECO:0000313" key="14">
    <source>
        <dbReference type="Proteomes" id="UP000325440"/>
    </source>
</evidence>
<protein>
    <recommendedName>
        <fullName evidence="3">Origin recognition complex subunit 3</fullName>
    </recommendedName>
</protein>
<evidence type="ECO:0000256" key="4">
    <source>
        <dbReference type="ARBA" id="ARBA00022553"/>
    </source>
</evidence>
<evidence type="ECO:0000256" key="7">
    <source>
        <dbReference type="ARBA" id="ARBA00023242"/>
    </source>
</evidence>
<dbReference type="InterPro" id="IPR045667">
    <property type="entry name" value="ORC3_N"/>
</dbReference>
<dbReference type="GO" id="GO:0005656">
    <property type="term" value="C:nuclear pre-replicative complex"/>
    <property type="evidence" value="ECO:0007669"/>
    <property type="project" value="TreeGrafter"/>
</dbReference>
<evidence type="ECO:0000259" key="11">
    <source>
        <dbReference type="Pfam" id="PF18137"/>
    </source>
</evidence>
<dbReference type="EMBL" id="CABPRJ010000997">
    <property type="protein sequence ID" value="VVC34496.1"/>
    <property type="molecule type" value="Genomic_DNA"/>
</dbReference>
<keyword evidence="4" id="KW-0597">Phosphoprotein</keyword>
<feature type="domain" description="Origin recognition complex subunit 3 insertion" evidence="12">
    <location>
        <begin position="336"/>
        <end position="535"/>
    </location>
</feature>
<dbReference type="GO" id="GO:0003688">
    <property type="term" value="F:DNA replication origin binding"/>
    <property type="evidence" value="ECO:0007669"/>
    <property type="project" value="TreeGrafter"/>
</dbReference>
<name>A0A5E4MSX7_9HEMI</name>
<dbReference type="GO" id="GO:0005664">
    <property type="term" value="C:nuclear origin of replication recognition complex"/>
    <property type="evidence" value="ECO:0007669"/>
    <property type="project" value="InterPro"/>
</dbReference>
<evidence type="ECO:0000313" key="13">
    <source>
        <dbReference type="EMBL" id="VVC34496.1"/>
    </source>
</evidence>
<dbReference type="CDD" id="cd20704">
    <property type="entry name" value="Orc3"/>
    <property type="match status" value="1"/>
</dbReference>
<comment type="subcellular location">
    <subcellularLocation>
        <location evidence="1">Nucleus</location>
    </subcellularLocation>
</comment>
<feature type="domain" description="Origin recognition complex subunit 3 winged helix C-terminal" evidence="11">
    <location>
        <begin position="548"/>
        <end position="658"/>
    </location>
</feature>
<evidence type="ECO:0000259" key="10">
    <source>
        <dbReference type="Pfam" id="PF07034"/>
    </source>
</evidence>
<keyword evidence="6" id="KW-0238">DNA-binding</keyword>
<dbReference type="Pfam" id="PF18137">
    <property type="entry name" value="WHD_ORC"/>
    <property type="match status" value="1"/>
</dbReference>
<evidence type="ECO:0000256" key="5">
    <source>
        <dbReference type="ARBA" id="ARBA00022705"/>
    </source>
</evidence>
<dbReference type="GO" id="GO:0006270">
    <property type="term" value="P:DNA replication initiation"/>
    <property type="evidence" value="ECO:0007669"/>
    <property type="project" value="TreeGrafter"/>
</dbReference>
<comment type="function">
    <text evidence="9">Component of the origin recognition complex (ORC) that binds origins of replication. DNA-binding is ATP-dependent. The specific DNA sequences that define origins of replication have not been identified yet. ORC is required to assemble the pre-replication complex necessary to initiate DNA replication. Binds histone H3 and H4 trimethylation marks H3K9me3, H3K27me3 and H4K20me3.</text>
</comment>
<dbReference type="OrthoDB" id="10265211at2759"/>
<keyword evidence="7" id="KW-0539">Nucleus</keyword>
<dbReference type="Pfam" id="PF19675">
    <property type="entry name" value="ORC3_ins"/>
    <property type="match status" value="1"/>
</dbReference>
<dbReference type="AlphaFoldDB" id="A0A5E4MSX7"/>
<dbReference type="Proteomes" id="UP000325440">
    <property type="component" value="Unassembled WGS sequence"/>
</dbReference>
<dbReference type="Pfam" id="PF07034">
    <property type="entry name" value="ORC3_N"/>
    <property type="match status" value="1"/>
</dbReference>
<comment type="similarity">
    <text evidence="2">Belongs to the ORC3 family.</text>
</comment>
<dbReference type="GO" id="GO:0031261">
    <property type="term" value="C:DNA replication preinitiation complex"/>
    <property type="evidence" value="ECO:0007669"/>
    <property type="project" value="TreeGrafter"/>
</dbReference>
<dbReference type="InterPro" id="IPR020795">
    <property type="entry name" value="ORC3"/>
</dbReference>
<proteinExistence type="inferred from homology"/>
<dbReference type="PANTHER" id="PTHR12748:SF0">
    <property type="entry name" value="ORIGIN RECOGNITION COMPLEX SUBUNIT 3"/>
    <property type="match status" value="1"/>
</dbReference>
<keyword evidence="5" id="KW-0235">DNA replication</keyword>
<gene>
    <name evidence="13" type="ORF">CINCED_3A008837</name>
</gene>
<evidence type="ECO:0000256" key="3">
    <source>
        <dbReference type="ARBA" id="ARBA00019085"/>
    </source>
</evidence>
<dbReference type="InterPro" id="IPR045663">
    <property type="entry name" value="ORC3_ins"/>
</dbReference>
<feature type="domain" description="Origin recognition complex subunit 3 N-terminal" evidence="10">
    <location>
        <begin position="3"/>
        <end position="301"/>
    </location>
</feature>
<evidence type="ECO:0000259" key="12">
    <source>
        <dbReference type="Pfam" id="PF19675"/>
    </source>
</evidence>
<evidence type="ECO:0000256" key="8">
    <source>
        <dbReference type="ARBA" id="ARBA00026084"/>
    </source>
</evidence>
<evidence type="ECO:0000256" key="2">
    <source>
        <dbReference type="ARBA" id="ARBA00010977"/>
    </source>
</evidence>
<evidence type="ECO:0000256" key="6">
    <source>
        <dbReference type="ARBA" id="ARBA00023125"/>
    </source>
</evidence>
<comment type="subunit">
    <text evidence="8">Component of ORC, a complex composed of at least 6 subunits: ORC1, ORC2, ORC3, ORC4, ORC5 and ORC6. ORC is regulated in a cell-cycle dependent manner. It is sequentially assembled at the exit from anaphase of mitosis and disassembled as cells enter S phase.</text>
</comment>
<accession>A0A5E4MSX7</accession>
<sequence>MEPTVSVSKGCFVFKGKKEKKSLDSDENELWLTTYRDIWSNVKSDLDSLNTSIYSKFISDTVEFLTTATRHLPTACLLTGVNLPDHKSLFDLLATNLNKSETPVYVATLFSEHFISVKAAVTNMVSQILNSNDDESDLDESDESIKERSVVKRSECTMSALVAWFEKQAKGTRVAVLIKDYEMCPPNVLQNFLLLLSSYIDNIQIVLAIGIATTISNLHNTLPHHVVTKLHVRMFISEASVVFLNNIMDQVFLKSDCSFYLGGHILEYVTEVFLFYNFSIKQFIESLKFCLIEHLYHKPLNCICVAHESAQSALFDLLDKNTLEEITKLRSTNYKLKVDKNLKGTFLQLVKELKGCISDFHIGLRILKILVADLPHSPLGTQLREMYSIAMKKHVIESAEYKTCLQLLKFLSKDDLLIKLNKISQVLKELTDNERSDTALKLIQTYVKSIEESSLNNAVVEKKNDLDEKTNLASVSRSQFKRKLIDNLKHGDTKPMTEFEKVRSQTLDHLTNTILMQFLVPPSIMPLHELLIFDDIQSVKRKIVGEDRAAQYTALVNPQHYIDCDCCELEFPEQILKTMPDISIVYKLHLESRFNQINMYDWLQKFISIVSPDHDDENNDNNVDPVLQARFIRAVNELQHLGYIKPSKYKADHVMRLT</sequence>
<evidence type="ECO:0000256" key="9">
    <source>
        <dbReference type="ARBA" id="ARBA00045241"/>
    </source>
</evidence>